<reference evidence="2" key="1">
    <citation type="journal article" date="2023" name="Nat. Plants">
        <title>Single-cell RNA sequencing provides a high-resolution roadmap for understanding the multicellular compartmentation of specialized metabolism.</title>
        <authorList>
            <person name="Sun S."/>
            <person name="Shen X."/>
            <person name="Li Y."/>
            <person name="Li Y."/>
            <person name="Wang S."/>
            <person name="Li R."/>
            <person name="Zhang H."/>
            <person name="Shen G."/>
            <person name="Guo B."/>
            <person name="Wei J."/>
            <person name="Xu J."/>
            <person name="St-Pierre B."/>
            <person name="Chen S."/>
            <person name="Sun C."/>
        </authorList>
    </citation>
    <scope>NUCLEOTIDE SEQUENCE [LARGE SCALE GENOMIC DNA]</scope>
</reference>
<gene>
    <name evidence="1" type="ORF">M9H77_08917</name>
</gene>
<evidence type="ECO:0000313" key="1">
    <source>
        <dbReference type="EMBL" id="KAI5677967.1"/>
    </source>
</evidence>
<keyword evidence="2" id="KW-1185">Reference proteome</keyword>
<dbReference type="Proteomes" id="UP001060085">
    <property type="component" value="Linkage Group LG02"/>
</dbReference>
<proteinExistence type="predicted"/>
<accession>A0ACC0BZE8</accession>
<comment type="caution">
    <text evidence="1">The sequence shown here is derived from an EMBL/GenBank/DDBJ whole genome shotgun (WGS) entry which is preliminary data.</text>
</comment>
<protein>
    <submittedName>
        <fullName evidence="1">Uncharacterized protein</fullName>
    </submittedName>
</protein>
<dbReference type="EMBL" id="CM044702">
    <property type="protein sequence ID" value="KAI5677967.1"/>
    <property type="molecule type" value="Genomic_DNA"/>
</dbReference>
<name>A0ACC0BZE8_CATRO</name>
<organism evidence="1 2">
    <name type="scientific">Catharanthus roseus</name>
    <name type="common">Madagascar periwinkle</name>
    <name type="synonym">Vinca rosea</name>
    <dbReference type="NCBI Taxonomy" id="4058"/>
    <lineage>
        <taxon>Eukaryota</taxon>
        <taxon>Viridiplantae</taxon>
        <taxon>Streptophyta</taxon>
        <taxon>Embryophyta</taxon>
        <taxon>Tracheophyta</taxon>
        <taxon>Spermatophyta</taxon>
        <taxon>Magnoliopsida</taxon>
        <taxon>eudicotyledons</taxon>
        <taxon>Gunneridae</taxon>
        <taxon>Pentapetalae</taxon>
        <taxon>asterids</taxon>
        <taxon>lamiids</taxon>
        <taxon>Gentianales</taxon>
        <taxon>Apocynaceae</taxon>
        <taxon>Rauvolfioideae</taxon>
        <taxon>Vinceae</taxon>
        <taxon>Catharanthinae</taxon>
        <taxon>Catharanthus</taxon>
    </lineage>
</organism>
<evidence type="ECO:0000313" key="2">
    <source>
        <dbReference type="Proteomes" id="UP001060085"/>
    </source>
</evidence>
<sequence>MDNTPSRLGNIPMTYSTRSERSYISPLIEDKDYIPYGVSTSQRINKYMPENEISLGCMSLKPSPEMNSKMLGKKIRLAQQICLLENHQSKYAAQILVAKFDKNKCNMDDIIVLKSKPLGICAKSIGKSGDNNLRHPMIIRLGV</sequence>